<dbReference type="SUPFAM" id="SSF46689">
    <property type="entry name" value="Homeodomain-like"/>
    <property type="match status" value="1"/>
</dbReference>
<evidence type="ECO:0000256" key="5">
    <source>
        <dbReference type="PROSITE-ProRule" id="PRU00335"/>
    </source>
</evidence>
<dbReference type="InterPro" id="IPR009057">
    <property type="entry name" value="Homeodomain-like_sf"/>
</dbReference>
<evidence type="ECO:0000313" key="8">
    <source>
        <dbReference type="EMBL" id="OWW19915.1"/>
    </source>
</evidence>
<keyword evidence="6" id="KW-1133">Transmembrane helix</keyword>
<dbReference type="PROSITE" id="PS01081">
    <property type="entry name" value="HTH_TETR_1"/>
    <property type="match status" value="1"/>
</dbReference>
<keyword evidence="6" id="KW-0812">Transmembrane</keyword>
<dbReference type="Proteomes" id="UP000197535">
    <property type="component" value="Unassembled WGS sequence"/>
</dbReference>
<evidence type="ECO:0000256" key="1">
    <source>
        <dbReference type="ARBA" id="ARBA00022491"/>
    </source>
</evidence>
<comment type="caution">
    <text evidence="8">The sequence shown here is derived from an EMBL/GenBank/DDBJ whole genome shotgun (WGS) entry which is preliminary data.</text>
</comment>
<feature type="transmembrane region" description="Helical" evidence="6">
    <location>
        <begin position="20"/>
        <end position="42"/>
    </location>
</feature>
<dbReference type="GO" id="GO:0003700">
    <property type="term" value="F:DNA-binding transcription factor activity"/>
    <property type="evidence" value="ECO:0007669"/>
    <property type="project" value="TreeGrafter"/>
</dbReference>
<dbReference type="InterPro" id="IPR050109">
    <property type="entry name" value="HTH-type_TetR-like_transc_reg"/>
</dbReference>
<dbReference type="InterPro" id="IPR001647">
    <property type="entry name" value="HTH_TetR"/>
</dbReference>
<dbReference type="EMBL" id="LSTO01000001">
    <property type="protein sequence ID" value="OWW19915.1"/>
    <property type="molecule type" value="Genomic_DNA"/>
</dbReference>
<keyword evidence="6" id="KW-0472">Membrane</keyword>
<dbReference type="Gene3D" id="1.10.357.10">
    <property type="entry name" value="Tetracycline Repressor, domain 2"/>
    <property type="match status" value="1"/>
</dbReference>
<dbReference type="Pfam" id="PF00440">
    <property type="entry name" value="TetR_N"/>
    <property type="match status" value="1"/>
</dbReference>
<name>A0A254TBJ0_9BURK</name>
<feature type="domain" description="HTH tetR-type" evidence="7">
    <location>
        <begin position="14"/>
        <end position="74"/>
    </location>
</feature>
<gene>
    <name evidence="8" type="ORF">AYR66_10790</name>
</gene>
<evidence type="ECO:0000313" key="9">
    <source>
        <dbReference type="Proteomes" id="UP000197535"/>
    </source>
</evidence>
<dbReference type="SUPFAM" id="SSF48498">
    <property type="entry name" value="Tetracyclin repressor-like, C-terminal domain"/>
    <property type="match status" value="1"/>
</dbReference>
<keyword evidence="3 5" id="KW-0238">DNA-binding</keyword>
<dbReference type="PANTHER" id="PTHR30055:SF226">
    <property type="entry name" value="HTH-TYPE TRANSCRIPTIONAL REGULATOR PKSA"/>
    <property type="match status" value="1"/>
</dbReference>
<keyword evidence="9" id="KW-1185">Reference proteome</keyword>
<dbReference type="AlphaFoldDB" id="A0A254TBJ0"/>
<keyword evidence="2" id="KW-0805">Transcription regulation</keyword>
<organism evidence="8 9">
    <name type="scientific">Noviherbaspirillum denitrificans</name>
    <dbReference type="NCBI Taxonomy" id="1968433"/>
    <lineage>
        <taxon>Bacteria</taxon>
        <taxon>Pseudomonadati</taxon>
        <taxon>Pseudomonadota</taxon>
        <taxon>Betaproteobacteria</taxon>
        <taxon>Burkholderiales</taxon>
        <taxon>Oxalobacteraceae</taxon>
        <taxon>Noviherbaspirillum</taxon>
    </lineage>
</organism>
<dbReference type="PANTHER" id="PTHR30055">
    <property type="entry name" value="HTH-TYPE TRANSCRIPTIONAL REGULATOR RUTR"/>
    <property type="match status" value="1"/>
</dbReference>
<dbReference type="Gene3D" id="1.10.10.60">
    <property type="entry name" value="Homeodomain-like"/>
    <property type="match status" value="1"/>
</dbReference>
<keyword evidence="4" id="KW-0804">Transcription</keyword>
<feature type="DNA-binding region" description="H-T-H motif" evidence="5">
    <location>
        <begin position="37"/>
        <end position="56"/>
    </location>
</feature>
<dbReference type="PROSITE" id="PS50977">
    <property type="entry name" value="HTH_TETR_2"/>
    <property type="match status" value="1"/>
</dbReference>
<evidence type="ECO:0000256" key="6">
    <source>
        <dbReference type="SAM" id="Phobius"/>
    </source>
</evidence>
<evidence type="ECO:0000256" key="3">
    <source>
        <dbReference type="ARBA" id="ARBA00023125"/>
    </source>
</evidence>
<evidence type="ECO:0000256" key="4">
    <source>
        <dbReference type="ARBA" id="ARBA00023163"/>
    </source>
</evidence>
<dbReference type="GO" id="GO:0000976">
    <property type="term" value="F:transcription cis-regulatory region binding"/>
    <property type="evidence" value="ECO:0007669"/>
    <property type="project" value="TreeGrafter"/>
</dbReference>
<accession>A0A254TBJ0</accession>
<proteinExistence type="predicted"/>
<dbReference type="InterPro" id="IPR036271">
    <property type="entry name" value="Tet_transcr_reg_TetR-rel_C_sf"/>
</dbReference>
<protein>
    <recommendedName>
        <fullName evidence="7">HTH tetR-type domain-containing protein</fullName>
    </recommendedName>
</protein>
<keyword evidence="1" id="KW-0678">Repressor</keyword>
<dbReference type="PRINTS" id="PR00455">
    <property type="entry name" value="HTHTETR"/>
</dbReference>
<sequence>MVYRPTEKTEARKAAMRQRILDASLLLVSTGGFSAVTINAVAKDAGIATGAVYKHFDSKAQLCAEVFRNATEKELAVVRENALAEGVPSVRLLKAIEAFSARAIRGRRLAYALIAEPVDTLVDTERLRYRLAYANIFQKLVEDGIESGEFPQQAASVSAAALVGVISEALVGPLTWSAGSENAIDKTDLIRSIQAFCLRAVAVRDPAFT</sequence>
<dbReference type="OrthoDB" id="5816932at2"/>
<evidence type="ECO:0000256" key="2">
    <source>
        <dbReference type="ARBA" id="ARBA00023015"/>
    </source>
</evidence>
<reference evidence="8 9" key="1">
    <citation type="submission" date="2016-02" db="EMBL/GenBank/DDBJ databases">
        <authorList>
            <person name="Wen L."/>
            <person name="He K."/>
            <person name="Yang H."/>
        </authorList>
    </citation>
    <scope>NUCLEOTIDE SEQUENCE [LARGE SCALE GENOMIC DNA]</scope>
    <source>
        <strain evidence="8 9">TSA40</strain>
    </source>
</reference>
<evidence type="ECO:0000259" key="7">
    <source>
        <dbReference type="PROSITE" id="PS50977"/>
    </source>
</evidence>
<dbReference type="InterPro" id="IPR023772">
    <property type="entry name" value="DNA-bd_HTH_TetR-type_CS"/>
</dbReference>